<dbReference type="WBParaSite" id="PDA_v2.g21898.t1">
    <property type="protein sequence ID" value="PDA_v2.g21898.t1"/>
    <property type="gene ID" value="PDA_v2.g21898"/>
</dbReference>
<name>A0A914PUH4_9BILA</name>
<evidence type="ECO:0000313" key="2">
    <source>
        <dbReference type="WBParaSite" id="PDA_v2.g21898.t1"/>
    </source>
</evidence>
<dbReference type="Proteomes" id="UP000887578">
    <property type="component" value="Unplaced"/>
</dbReference>
<reference evidence="2" key="1">
    <citation type="submission" date="2022-11" db="UniProtKB">
        <authorList>
            <consortium name="WormBaseParasite"/>
        </authorList>
    </citation>
    <scope>IDENTIFICATION</scope>
</reference>
<dbReference type="AlphaFoldDB" id="A0A914PUH4"/>
<organism evidence="1 2">
    <name type="scientific">Panagrolaimus davidi</name>
    <dbReference type="NCBI Taxonomy" id="227884"/>
    <lineage>
        <taxon>Eukaryota</taxon>
        <taxon>Metazoa</taxon>
        <taxon>Ecdysozoa</taxon>
        <taxon>Nematoda</taxon>
        <taxon>Chromadorea</taxon>
        <taxon>Rhabditida</taxon>
        <taxon>Tylenchina</taxon>
        <taxon>Panagrolaimomorpha</taxon>
        <taxon>Panagrolaimoidea</taxon>
        <taxon>Panagrolaimidae</taxon>
        <taxon>Panagrolaimus</taxon>
    </lineage>
</organism>
<sequence length="75" mass="8571">MLELLSQKLENETELKLHCAELAFVGLDLSDPNVKRSAAHVLRNLKVAVENVHDPKYRRGARLVLRLTENYLKSC</sequence>
<proteinExistence type="predicted"/>
<dbReference type="InterPro" id="IPR044938">
    <property type="entry name" value="EDC4_C_sf"/>
</dbReference>
<accession>A0A914PUH4</accession>
<evidence type="ECO:0000313" key="1">
    <source>
        <dbReference type="Proteomes" id="UP000887578"/>
    </source>
</evidence>
<keyword evidence="1" id="KW-1185">Reference proteome</keyword>
<protein>
    <submittedName>
        <fullName evidence="2">Uncharacterized protein</fullName>
    </submittedName>
</protein>
<dbReference type="Gene3D" id="1.10.220.100">
    <property type="entry name" value="conserved c-terminal region of ge- 1"/>
    <property type="match status" value="1"/>
</dbReference>